<accession>A0A151PHU8</accession>
<evidence type="ECO:0000313" key="1">
    <source>
        <dbReference type="EMBL" id="KYO48588.1"/>
    </source>
</evidence>
<keyword evidence="2" id="KW-1185">Reference proteome</keyword>
<name>A0A151PHU8_ALLMI</name>
<comment type="caution">
    <text evidence="1">The sequence shown here is derived from an EMBL/GenBank/DDBJ whole genome shotgun (WGS) entry which is preliminary data.</text>
</comment>
<sequence length="81" mass="9402">MLMQQLQQELMPLLLSHARFGLSDLKETQTQPVKSPDPEFDTVYYTAATLSPFISQEEPSMVSEQLPKNKVNFLQLFWQEL</sequence>
<protein>
    <submittedName>
        <fullName evidence="1">Uncharacterized protein</fullName>
    </submittedName>
</protein>
<evidence type="ECO:0000313" key="2">
    <source>
        <dbReference type="Proteomes" id="UP000050525"/>
    </source>
</evidence>
<dbReference type="EMBL" id="AKHW03000179">
    <property type="protein sequence ID" value="KYO48588.1"/>
    <property type="molecule type" value="Genomic_DNA"/>
</dbReference>
<reference evidence="1 2" key="1">
    <citation type="journal article" date="2012" name="Genome Biol.">
        <title>Sequencing three crocodilian genomes to illuminate the evolution of archosaurs and amniotes.</title>
        <authorList>
            <person name="St John J.A."/>
            <person name="Braun E.L."/>
            <person name="Isberg S.R."/>
            <person name="Miles L.G."/>
            <person name="Chong A.Y."/>
            <person name="Gongora J."/>
            <person name="Dalzell P."/>
            <person name="Moran C."/>
            <person name="Bed'hom B."/>
            <person name="Abzhanov A."/>
            <person name="Burgess S.C."/>
            <person name="Cooksey A.M."/>
            <person name="Castoe T.A."/>
            <person name="Crawford N.G."/>
            <person name="Densmore L.D."/>
            <person name="Drew J.C."/>
            <person name="Edwards S.V."/>
            <person name="Faircloth B.C."/>
            <person name="Fujita M.K."/>
            <person name="Greenwold M.J."/>
            <person name="Hoffmann F.G."/>
            <person name="Howard J.M."/>
            <person name="Iguchi T."/>
            <person name="Janes D.E."/>
            <person name="Khan S.Y."/>
            <person name="Kohno S."/>
            <person name="de Koning A.J."/>
            <person name="Lance S.L."/>
            <person name="McCarthy F.M."/>
            <person name="McCormack J.E."/>
            <person name="Merchant M.E."/>
            <person name="Peterson D.G."/>
            <person name="Pollock D.D."/>
            <person name="Pourmand N."/>
            <person name="Raney B.J."/>
            <person name="Roessler K.A."/>
            <person name="Sanford J.R."/>
            <person name="Sawyer R.H."/>
            <person name="Schmidt C.J."/>
            <person name="Triplett E.W."/>
            <person name="Tuberville T.D."/>
            <person name="Venegas-Anaya M."/>
            <person name="Howard J.T."/>
            <person name="Jarvis E.D."/>
            <person name="Guillette L.J.Jr."/>
            <person name="Glenn T.C."/>
            <person name="Green R.E."/>
            <person name="Ray D.A."/>
        </authorList>
    </citation>
    <scope>NUCLEOTIDE SEQUENCE [LARGE SCALE GENOMIC DNA]</scope>
    <source>
        <strain evidence="1">KSC_2009_1</strain>
    </source>
</reference>
<proteinExistence type="predicted"/>
<dbReference type="AlphaFoldDB" id="A0A151PHU8"/>
<gene>
    <name evidence="1" type="ORF">Y1Q_0004001</name>
</gene>
<organism evidence="1 2">
    <name type="scientific">Alligator mississippiensis</name>
    <name type="common">American alligator</name>
    <dbReference type="NCBI Taxonomy" id="8496"/>
    <lineage>
        <taxon>Eukaryota</taxon>
        <taxon>Metazoa</taxon>
        <taxon>Chordata</taxon>
        <taxon>Craniata</taxon>
        <taxon>Vertebrata</taxon>
        <taxon>Euteleostomi</taxon>
        <taxon>Archelosauria</taxon>
        <taxon>Archosauria</taxon>
        <taxon>Crocodylia</taxon>
        <taxon>Alligatoridae</taxon>
        <taxon>Alligatorinae</taxon>
        <taxon>Alligator</taxon>
    </lineage>
</organism>
<dbReference type="Proteomes" id="UP000050525">
    <property type="component" value="Unassembled WGS sequence"/>
</dbReference>